<dbReference type="EMBL" id="OC927234">
    <property type="protein sequence ID" value="CAD7657122.1"/>
    <property type="molecule type" value="Genomic_DNA"/>
</dbReference>
<dbReference type="Proteomes" id="UP000728032">
    <property type="component" value="Unassembled WGS sequence"/>
</dbReference>
<dbReference type="GO" id="GO:0006397">
    <property type="term" value="P:mRNA processing"/>
    <property type="evidence" value="ECO:0007669"/>
    <property type="project" value="UniProtKB-KW"/>
</dbReference>
<proteinExistence type="inferred from homology"/>
<accession>A0A7R9QSQ5</accession>
<gene>
    <name evidence="9" type="ORF">ONB1V03_LOCUS13754</name>
</gene>
<evidence type="ECO:0000313" key="9">
    <source>
        <dbReference type="EMBL" id="CAD7657122.1"/>
    </source>
</evidence>
<dbReference type="EMBL" id="CAJPVJ010012409">
    <property type="protein sequence ID" value="CAG2174308.1"/>
    <property type="molecule type" value="Genomic_DNA"/>
</dbReference>
<evidence type="ECO:0000256" key="5">
    <source>
        <dbReference type="ARBA" id="ARBA00022728"/>
    </source>
</evidence>
<dbReference type="GO" id="GO:0000974">
    <property type="term" value="C:Prp19 complex"/>
    <property type="evidence" value="ECO:0007669"/>
    <property type="project" value="TreeGrafter"/>
</dbReference>
<comment type="subcellular location">
    <subcellularLocation>
        <location evidence="1">Nucleus</location>
    </subcellularLocation>
</comment>
<evidence type="ECO:0000256" key="6">
    <source>
        <dbReference type="ARBA" id="ARBA00023187"/>
    </source>
</evidence>
<keyword evidence="5" id="KW-0747">Spliceosome</keyword>
<keyword evidence="7" id="KW-0539">Nucleus</keyword>
<protein>
    <recommendedName>
        <fullName evidence="3">Pre-mRNA-splicing factor SPF27</fullName>
    </recommendedName>
</protein>
<feature type="region of interest" description="Disordered" evidence="8">
    <location>
        <begin position="204"/>
        <end position="227"/>
    </location>
</feature>
<keyword evidence="4" id="KW-0507">mRNA processing</keyword>
<reference evidence="9" key="1">
    <citation type="submission" date="2020-11" db="EMBL/GenBank/DDBJ databases">
        <authorList>
            <person name="Tran Van P."/>
        </authorList>
    </citation>
    <scope>NUCLEOTIDE SEQUENCE</scope>
</reference>
<evidence type="ECO:0000313" key="10">
    <source>
        <dbReference type="Proteomes" id="UP000728032"/>
    </source>
</evidence>
<dbReference type="GO" id="GO:0071011">
    <property type="term" value="C:precatalytic spliceosome"/>
    <property type="evidence" value="ECO:0007669"/>
    <property type="project" value="TreeGrafter"/>
</dbReference>
<dbReference type="Pfam" id="PF05700">
    <property type="entry name" value="BCAS2"/>
    <property type="match status" value="1"/>
</dbReference>
<keyword evidence="10" id="KW-1185">Reference proteome</keyword>
<dbReference type="PANTHER" id="PTHR13296">
    <property type="entry name" value="BCAS2 PROTEIN"/>
    <property type="match status" value="1"/>
</dbReference>
<evidence type="ECO:0000256" key="7">
    <source>
        <dbReference type="ARBA" id="ARBA00023242"/>
    </source>
</evidence>
<dbReference type="GO" id="GO:0008380">
    <property type="term" value="P:RNA splicing"/>
    <property type="evidence" value="ECO:0007669"/>
    <property type="project" value="UniProtKB-KW"/>
</dbReference>
<evidence type="ECO:0000256" key="1">
    <source>
        <dbReference type="ARBA" id="ARBA00004123"/>
    </source>
</evidence>
<organism evidence="9">
    <name type="scientific">Oppiella nova</name>
    <dbReference type="NCBI Taxonomy" id="334625"/>
    <lineage>
        <taxon>Eukaryota</taxon>
        <taxon>Metazoa</taxon>
        <taxon>Ecdysozoa</taxon>
        <taxon>Arthropoda</taxon>
        <taxon>Chelicerata</taxon>
        <taxon>Arachnida</taxon>
        <taxon>Acari</taxon>
        <taxon>Acariformes</taxon>
        <taxon>Sarcoptiformes</taxon>
        <taxon>Oribatida</taxon>
        <taxon>Brachypylina</taxon>
        <taxon>Oppioidea</taxon>
        <taxon>Oppiidae</taxon>
        <taxon>Oppiella</taxon>
    </lineage>
</organism>
<evidence type="ECO:0000256" key="8">
    <source>
        <dbReference type="SAM" id="MobiDB-lite"/>
    </source>
</evidence>
<evidence type="ECO:0000256" key="3">
    <source>
        <dbReference type="ARBA" id="ARBA00014158"/>
    </source>
</evidence>
<dbReference type="PANTHER" id="PTHR13296:SF0">
    <property type="entry name" value="PRE-MRNA-SPLICING FACTOR SPF27"/>
    <property type="match status" value="1"/>
</dbReference>
<evidence type="ECO:0000256" key="4">
    <source>
        <dbReference type="ARBA" id="ARBA00022664"/>
    </source>
</evidence>
<dbReference type="AlphaFoldDB" id="A0A7R9QSQ5"/>
<dbReference type="InterPro" id="IPR008409">
    <property type="entry name" value="SPF27"/>
</dbReference>
<dbReference type="GO" id="GO:0071013">
    <property type="term" value="C:catalytic step 2 spliceosome"/>
    <property type="evidence" value="ECO:0007669"/>
    <property type="project" value="TreeGrafter"/>
</dbReference>
<sequence length="227" mass="26303">MTDILVDALPYIDMGFEEPGVREAVLEMVSEETRRYKPTKNYLDHLSDLNLRAFETDLMRTEVDRLHNRQPMDMLSMKRYELPGPAAGKLSDLSAWTESVANSMAQLQHQSIRIDNLELMQRLGAEGWKQYNHALSQMQANAQKELLELRKQIQEVNWFRKSSQTAAGDQIKHLESEWVSLVTKNYEIERQCLQLEVEISELDRKLQDKHSEPAPQEDSEQSGAKED</sequence>
<evidence type="ECO:0000256" key="2">
    <source>
        <dbReference type="ARBA" id="ARBA00010788"/>
    </source>
</evidence>
<keyword evidence="6" id="KW-0508">mRNA splicing</keyword>
<comment type="similarity">
    <text evidence="2">Belongs to the SPF27 family.</text>
</comment>
<dbReference type="OrthoDB" id="205794at2759"/>
<name>A0A7R9QSQ5_9ACAR</name>